<evidence type="ECO:0000256" key="7">
    <source>
        <dbReference type="SAM" id="SignalP"/>
    </source>
</evidence>
<evidence type="ECO:0000313" key="10">
    <source>
        <dbReference type="Proteomes" id="UP000694569"/>
    </source>
</evidence>
<comment type="subcellular location">
    <subcellularLocation>
        <location evidence="1">Secreted</location>
    </subcellularLocation>
</comment>
<keyword evidence="6" id="KW-1015">Disulfide bond</keyword>
<dbReference type="PROSITE" id="PS00262">
    <property type="entry name" value="INSULIN"/>
    <property type="match status" value="1"/>
</dbReference>
<dbReference type="SMART" id="SM00078">
    <property type="entry name" value="IlGF"/>
    <property type="match status" value="1"/>
</dbReference>
<dbReference type="CDD" id="cd04365">
    <property type="entry name" value="IlGF_relaxin_like"/>
    <property type="match status" value="1"/>
</dbReference>
<dbReference type="GeneTree" id="ENSGT00940000154434"/>
<feature type="chain" id="PRO_5034589383" description="Insulin-like domain-containing protein" evidence="7">
    <location>
        <begin position="22"/>
        <end position="198"/>
    </location>
</feature>
<dbReference type="OrthoDB" id="8784777at2759"/>
<comment type="subunit">
    <text evidence="3">Heterodimer of a B chain and an A chain linked by two disulfide bonds.</text>
</comment>
<keyword evidence="4" id="KW-0964">Secreted</keyword>
<dbReference type="InterPro" id="IPR022353">
    <property type="entry name" value="Insulin_CS"/>
</dbReference>
<feature type="signal peptide" evidence="7">
    <location>
        <begin position="1"/>
        <end position="21"/>
    </location>
</feature>
<dbReference type="InterPro" id="IPR016179">
    <property type="entry name" value="Insulin-like"/>
</dbReference>
<evidence type="ECO:0000256" key="3">
    <source>
        <dbReference type="ARBA" id="ARBA00011207"/>
    </source>
</evidence>
<evidence type="ECO:0000259" key="8">
    <source>
        <dbReference type="SMART" id="SM00078"/>
    </source>
</evidence>
<keyword evidence="10" id="KW-1185">Reference proteome</keyword>
<dbReference type="PANTHER" id="PTHR20968:SF4">
    <property type="entry name" value="RELAXIN 3"/>
    <property type="match status" value="1"/>
</dbReference>
<evidence type="ECO:0000256" key="6">
    <source>
        <dbReference type="ARBA" id="ARBA00023157"/>
    </source>
</evidence>
<dbReference type="InterPro" id="IPR036438">
    <property type="entry name" value="Insulin-like_sf"/>
</dbReference>
<organism evidence="9 10">
    <name type="scientific">Leptobrachium leishanense</name>
    <name type="common">Leishan spiny toad</name>
    <dbReference type="NCBI Taxonomy" id="445787"/>
    <lineage>
        <taxon>Eukaryota</taxon>
        <taxon>Metazoa</taxon>
        <taxon>Chordata</taxon>
        <taxon>Craniata</taxon>
        <taxon>Vertebrata</taxon>
        <taxon>Euteleostomi</taxon>
        <taxon>Amphibia</taxon>
        <taxon>Batrachia</taxon>
        <taxon>Anura</taxon>
        <taxon>Pelobatoidea</taxon>
        <taxon>Megophryidae</taxon>
        <taxon>Leptobrachium</taxon>
    </lineage>
</organism>
<name>A0A8C5P7B1_9ANUR</name>
<keyword evidence="7" id="KW-0732">Signal</keyword>
<dbReference type="SUPFAM" id="SSF56994">
    <property type="entry name" value="Insulin-like"/>
    <property type="match status" value="1"/>
</dbReference>
<dbReference type="AlphaFoldDB" id="A0A8C5P7B1"/>
<dbReference type="Ensembl" id="ENSLLET00000002209.1">
    <property type="protein sequence ID" value="ENSLLEP00000002118.1"/>
    <property type="gene ID" value="ENSLLEG00000001371.1"/>
</dbReference>
<reference evidence="9" key="1">
    <citation type="submission" date="2025-08" db="UniProtKB">
        <authorList>
            <consortium name="Ensembl"/>
        </authorList>
    </citation>
    <scope>IDENTIFICATION</scope>
</reference>
<dbReference type="InterPro" id="IPR051777">
    <property type="entry name" value="Insulin-like_neuro_ligands"/>
</dbReference>
<comment type="similarity">
    <text evidence="2">Belongs to the insulin family.</text>
</comment>
<dbReference type="PANTHER" id="PTHR20968">
    <property type="entry name" value="ILGF DOMAIN-CONTAINING PROTEIN"/>
    <property type="match status" value="1"/>
</dbReference>
<dbReference type="GO" id="GO:0005179">
    <property type="term" value="F:hormone activity"/>
    <property type="evidence" value="ECO:0007669"/>
    <property type="project" value="UniProtKB-KW"/>
</dbReference>
<evidence type="ECO:0000256" key="2">
    <source>
        <dbReference type="ARBA" id="ARBA00009034"/>
    </source>
</evidence>
<feature type="domain" description="Insulin-like" evidence="8">
    <location>
        <begin position="37"/>
        <end position="198"/>
    </location>
</feature>
<proteinExistence type="inferred from homology"/>
<evidence type="ECO:0000256" key="1">
    <source>
        <dbReference type="ARBA" id="ARBA00004613"/>
    </source>
</evidence>
<sequence length="198" mass="22157">MVRRAILCAALLLLLASQVPGELRAQRSNPGGAEYGVKLCGREFIRAVIFTCGGSRWKRLTVDGGEIPGYRGRAADAVVQDSTNKDLNQLKLQSLLGSRVEQLQKTDFPFRQQPQKDYFNIFDDYNDYSPLVEGFNDYVRQVKENPRKDPSGTELSVALESDGIPWMKFTRRRRESSVGVAGICCKWGCTKAEISTLC</sequence>
<accession>A0A8C5P7B1</accession>
<dbReference type="GO" id="GO:0001664">
    <property type="term" value="F:G protein-coupled receptor binding"/>
    <property type="evidence" value="ECO:0007669"/>
    <property type="project" value="TreeGrafter"/>
</dbReference>
<evidence type="ECO:0000256" key="4">
    <source>
        <dbReference type="ARBA" id="ARBA00022525"/>
    </source>
</evidence>
<keyword evidence="5" id="KW-0372">Hormone</keyword>
<evidence type="ECO:0000313" key="9">
    <source>
        <dbReference type="Ensembl" id="ENSLLEP00000002118.1"/>
    </source>
</evidence>
<dbReference type="Proteomes" id="UP000694569">
    <property type="component" value="Unplaced"/>
</dbReference>
<protein>
    <recommendedName>
        <fullName evidence="8">Insulin-like domain-containing protein</fullName>
    </recommendedName>
</protein>
<reference evidence="9" key="2">
    <citation type="submission" date="2025-09" db="UniProtKB">
        <authorList>
            <consortium name="Ensembl"/>
        </authorList>
    </citation>
    <scope>IDENTIFICATION</scope>
</reference>
<evidence type="ECO:0000256" key="5">
    <source>
        <dbReference type="ARBA" id="ARBA00022702"/>
    </source>
</evidence>
<dbReference type="GO" id="GO:0005576">
    <property type="term" value="C:extracellular region"/>
    <property type="evidence" value="ECO:0007669"/>
    <property type="project" value="UniProtKB-SubCell"/>
</dbReference>